<reference evidence="1 2" key="1">
    <citation type="submission" date="2023-11" db="EMBL/GenBank/DDBJ databases">
        <title>Halocaridina rubra genome assembly.</title>
        <authorList>
            <person name="Smith C."/>
        </authorList>
    </citation>
    <scope>NUCLEOTIDE SEQUENCE [LARGE SCALE GENOMIC DNA]</scope>
    <source>
        <strain evidence="1">EP-1</strain>
        <tissue evidence="1">Whole</tissue>
    </source>
</reference>
<protein>
    <submittedName>
        <fullName evidence="1">Uncharacterized protein</fullName>
    </submittedName>
</protein>
<keyword evidence="2" id="KW-1185">Reference proteome</keyword>
<organism evidence="1 2">
    <name type="scientific">Halocaridina rubra</name>
    <name type="common">Hawaiian red shrimp</name>
    <dbReference type="NCBI Taxonomy" id="373956"/>
    <lineage>
        <taxon>Eukaryota</taxon>
        <taxon>Metazoa</taxon>
        <taxon>Ecdysozoa</taxon>
        <taxon>Arthropoda</taxon>
        <taxon>Crustacea</taxon>
        <taxon>Multicrustacea</taxon>
        <taxon>Malacostraca</taxon>
        <taxon>Eumalacostraca</taxon>
        <taxon>Eucarida</taxon>
        <taxon>Decapoda</taxon>
        <taxon>Pleocyemata</taxon>
        <taxon>Caridea</taxon>
        <taxon>Atyoidea</taxon>
        <taxon>Atyidae</taxon>
        <taxon>Halocaridina</taxon>
    </lineage>
</organism>
<evidence type="ECO:0000313" key="2">
    <source>
        <dbReference type="Proteomes" id="UP001381693"/>
    </source>
</evidence>
<gene>
    <name evidence="1" type="ORF">SK128_021939</name>
</gene>
<proteinExistence type="predicted"/>
<sequence length="99" mass="10668">MSEYETGSYGIEPAHGAAQDVRHHITASCALGEDFTTVYDSKVLCNICLKSGQDFMLAIYNRRCSILDNANAEDKSSLDIVYTDDSQGGGGAGSNKFYS</sequence>
<name>A0AAN8XEY5_HALRR</name>
<dbReference type="AlphaFoldDB" id="A0AAN8XEY5"/>
<accession>A0AAN8XEY5</accession>
<evidence type="ECO:0000313" key="1">
    <source>
        <dbReference type="EMBL" id="KAK7082936.1"/>
    </source>
</evidence>
<dbReference type="Proteomes" id="UP001381693">
    <property type="component" value="Unassembled WGS sequence"/>
</dbReference>
<comment type="caution">
    <text evidence="1">The sequence shown here is derived from an EMBL/GenBank/DDBJ whole genome shotgun (WGS) entry which is preliminary data.</text>
</comment>
<dbReference type="EMBL" id="JAXCGZ010003844">
    <property type="protein sequence ID" value="KAK7082936.1"/>
    <property type="molecule type" value="Genomic_DNA"/>
</dbReference>